<accession>A0AAX4I1U3</accession>
<dbReference type="Proteomes" id="UP001322277">
    <property type="component" value="Chromosome 2"/>
</dbReference>
<reference evidence="2" key="1">
    <citation type="journal article" date="2023" name="bioRxiv">
        <title>Complete genome of the Medicago anthracnose fungus, Colletotrichum destructivum, reveals a mini-chromosome-like region within a core chromosome.</title>
        <authorList>
            <person name="Lapalu N."/>
            <person name="Simon A."/>
            <person name="Lu A."/>
            <person name="Plaumann P.-L."/>
            <person name="Amselem J."/>
            <person name="Pigne S."/>
            <person name="Auger A."/>
            <person name="Koch C."/>
            <person name="Dallery J.-F."/>
            <person name="O'Connell R.J."/>
        </authorList>
    </citation>
    <scope>NUCLEOTIDE SEQUENCE [LARGE SCALE GENOMIC DNA]</scope>
    <source>
        <strain evidence="2">CBS 520.97</strain>
    </source>
</reference>
<evidence type="ECO:0000313" key="1">
    <source>
        <dbReference type="EMBL" id="WQF77195.1"/>
    </source>
</evidence>
<protein>
    <submittedName>
        <fullName evidence="1">Uncharacterized protein</fullName>
    </submittedName>
</protein>
<proteinExistence type="predicted"/>
<dbReference type="RefSeq" id="XP_062774419.1">
    <property type="nucleotide sequence ID" value="XM_062918368.1"/>
</dbReference>
<evidence type="ECO:0000313" key="2">
    <source>
        <dbReference type="Proteomes" id="UP001322277"/>
    </source>
</evidence>
<dbReference type="KEGG" id="cdet:87938712"/>
<organism evidence="1 2">
    <name type="scientific">Colletotrichum destructivum</name>
    <dbReference type="NCBI Taxonomy" id="34406"/>
    <lineage>
        <taxon>Eukaryota</taxon>
        <taxon>Fungi</taxon>
        <taxon>Dikarya</taxon>
        <taxon>Ascomycota</taxon>
        <taxon>Pezizomycotina</taxon>
        <taxon>Sordariomycetes</taxon>
        <taxon>Hypocreomycetidae</taxon>
        <taxon>Glomerellales</taxon>
        <taxon>Glomerellaceae</taxon>
        <taxon>Colletotrichum</taxon>
        <taxon>Colletotrichum destructivum species complex</taxon>
    </lineage>
</organism>
<keyword evidence="2" id="KW-1185">Reference proteome</keyword>
<name>A0AAX4I1U3_9PEZI</name>
<gene>
    <name evidence="1" type="ORF">CDEST_02209</name>
</gene>
<dbReference type="GeneID" id="87938712"/>
<sequence>MVLLSTFASSTLLSDGIQGPTNRSAHVYTAHVHGPPSLPSSPFLPSRSEFHRLGLLSIQTDKATRVPSNVSFRGFPPSLHHPSPIVLHIITSNDALTFPYLSVPGHPGHPDPTALFRSRLRNNNKTHEITLAPRPENERESSTTWNCRN</sequence>
<dbReference type="AlphaFoldDB" id="A0AAX4I1U3"/>
<dbReference type="EMBL" id="CP137306">
    <property type="protein sequence ID" value="WQF77195.1"/>
    <property type="molecule type" value="Genomic_DNA"/>
</dbReference>